<dbReference type="VEuPathDB" id="FungiDB:I7I51_00878"/>
<evidence type="ECO:0000313" key="2">
    <source>
        <dbReference type="Proteomes" id="UP000663671"/>
    </source>
</evidence>
<dbReference type="Proteomes" id="UP000663671">
    <property type="component" value="Chromosome 1"/>
</dbReference>
<sequence>MLLRWFGIYSTEDTYLTTLDEQGHYDPFKHTTQAHGSGKHVEISDISFEHIETRLEDNGKVRFLKFIRSMLSWLPEGQKTAKELLEDSWLNEESV</sequence>
<reference evidence="1" key="1">
    <citation type="submission" date="2021-01" db="EMBL/GenBank/DDBJ databases">
        <title>Chromosome-level genome assembly of a human fungal pathogen reveals clustering of transcriptionally co-regulated genes.</title>
        <authorList>
            <person name="Voorhies M."/>
            <person name="Cohen S."/>
            <person name="Shea T.P."/>
            <person name="Petrus S."/>
            <person name="Munoz J.F."/>
            <person name="Poplawski S."/>
            <person name="Goldman W.E."/>
            <person name="Michael T."/>
            <person name="Cuomo C.A."/>
            <person name="Sil A."/>
            <person name="Beyhan S."/>
        </authorList>
    </citation>
    <scope>NUCLEOTIDE SEQUENCE</scope>
    <source>
        <strain evidence="1">WU24</strain>
    </source>
</reference>
<proteinExistence type="predicted"/>
<organism evidence="1 2">
    <name type="scientific">Ajellomyces capsulatus</name>
    <name type="common">Darling's disease fungus</name>
    <name type="synonym">Histoplasma capsulatum</name>
    <dbReference type="NCBI Taxonomy" id="5037"/>
    <lineage>
        <taxon>Eukaryota</taxon>
        <taxon>Fungi</taxon>
        <taxon>Dikarya</taxon>
        <taxon>Ascomycota</taxon>
        <taxon>Pezizomycotina</taxon>
        <taxon>Eurotiomycetes</taxon>
        <taxon>Eurotiomycetidae</taxon>
        <taxon>Onygenales</taxon>
        <taxon>Ajellomycetaceae</taxon>
        <taxon>Histoplasma</taxon>
    </lineage>
</organism>
<evidence type="ECO:0000313" key="1">
    <source>
        <dbReference type="EMBL" id="QSS63818.1"/>
    </source>
</evidence>
<gene>
    <name evidence="1" type="ORF">I7I51_00878</name>
</gene>
<dbReference type="Gene3D" id="1.10.510.10">
    <property type="entry name" value="Transferase(Phosphotransferase) domain 1"/>
    <property type="match status" value="1"/>
</dbReference>
<evidence type="ECO:0008006" key="3">
    <source>
        <dbReference type="Google" id="ProtNLM"/>
    </source>
</evidence>
<protein>
    <recommendedName>
        <fullName evidence="3">Protein kinase</fullName>
    </recommendedName>
</protein>
<name>A0A8A1MB82_AJECA</name>
<dbReference type="EMBL" id="CP069114">
    <property type="protein sequence ID" value="QSS63818.1"/>
    <property type="molecule type" value="Genomic_DNA"/>
</dbReference>
<dbReference type="AlphaFoldDB" id="A0A8A1MB82"/>
<dbReference type="OrthoDB" id="5979581at2759"/>
<accession>A0A8A1MB82</accession>